<proteinExistence type="predicted"/>
<protein>
    <submittedName>
        <fullName evidence="1">Uncharacterized protein</fullName>
    </submittedName>
</protein>
<evidence type="ECO:0000313" key="1">
    <source>
        <dbReference type="EMBL" id="MPM87217.1"/>
    </source>
</evidence>
<reference evidence="1" key="1">
    <citation type="submission" date="2019-08" db="EMBL/GenBank/DDBJ databases">
        <authorList>
            <person name="Kucharzyk K."/>
            <person name="Murdoch R.W."/>
            <person name="Higgins S."/>
            <person name="Loffler F."/>
        </authorList>
    </citation>
    <scope>NUCLEOTIDE SEQUENCE</scope>
</reference>
<name>A0A645DDA5_9ZZZZ</name>
<comment type="caution">
    <text evidence="1">The sequence shown here is derived from an EMBL/GenBank/DDBJ whole genome shotgun (WGS) entry which is preliminary data.</text>
</comment>
<dbReference type="EMBL" id="VSSQ01035088">
    <property type="protein sequence ID" value="MPM87217.1"/>
    <property type="molecule type" value="Genomic_DNA"/>
</dbReference>
<gene>
    <name evidence="1" type="ORF">SDC9_134311</name>
</gene>
<accession>A0A645DDA5</accession>
<organism evidence="1">
    <name type="scientific">bioreactor metagenome</name>
    <dbReference type="NCBI Taxonomy" id="1076179"/>
    <lineage>
        <taxon>unclassified sequences</taxon>
        <taxon>metagenomes</taxon>
        <taxon>ecological metagenomes</taxon>
    </lineage>
</organism>
<dbReference type="AlphaFoldDB" id="A0A645DDA5"/>
<sequence>MANRLRPAVHGKMFCAGACCHHIVLTLHTVDKRLAELCGQIGVFAECFVSSAPARVTEDIDVRGKEGKPFINVPIIVLGEFVVLCAPFQRGCAAHGR</sequence>